<proteinExistence type="predicted"/>
<dbReference type="InterPro" id="IPR046146">
    <property type="entry name" value="DUF6148"/>
</dbReference>
<dbReference type="EMBL" id="AP027080">
    <property type="protein sequence ID" value="BDU72917.1"/>
    <property type="molecule type" value="Genomic_DNA"/>
</dbReference>
<dbReference type="KEGG" id="msil:METEAL_20910"/>
<evidence type="ECO:0000313" key="2">
    <source>
        <dbReference type="Proteomes" id="UP001238179"/>
    </source>
</evidence>
<gene>
    <name evidence="1" type="ORF">METEAL_20910</name>
</gene>
<dbReference type="Pfam" id="PF19645">
    <property type="entry name" value="DUF6148"/>
    <property type="match status" value="1"/>
</dbReference>
<organism evidence="1 2">
    <name type="scientific">Mesoterricola silvestris</name>
    <dbReference type="NCBI Taxonomy" id="2927979"/>
    <lineage>
        <taxon>Bacteria</taxon>
        <taxon>Pseudomonadati</taxon>
        <taxon>Acidobacteriota</taxon>
        <taxon>Holophagae</taxon>
        <taxon>Holophagales</taxon>
        <taxon>Holophagaceae</taxon>
        <taxon>Mesoterricola</taxon>
    </lineage>
</organism>
<dbReference type="AlphaFoldDB" id="A0AA48GRY7"/>
<keyword evidence="2" id="KW-1185">Reference proteome</keyword>
<accession>A0AA48GRY7</accession>
<name>A0AA48GRY7_9BACT</name>
<dbReference type="RefSeq" id="WP_316415829.1">
    <property type="nucleotide sequence ID" value="NZ_AP027080.1"/>
</dbReference>
<reference evidence="2" key="1">
    <citation type="journal article" date="2023" name="Int. J. Syst. Evol. Microbiol.">
        <title>Mesoterricola silvestris gen. nov., sp. nov., Mesoterricola sediminis sp. nov., Geothrix oryzae sp. nov., Geothrix edaphica sp. nov., Geothrix rubra sp. nov., and Geothrix limicola sp. nov., six novel members of Acidobacteriota isolated from soils.</title>
        <authorList>
            <person name="Itoh H."/>
            <person name="Sugisawa Y."/>
            <person name="Mise K."/>
            <person name="Xu Z."/>
            <person name="Kuniyasu M."/>
            <person name="Ushijima N."/>
            <person name="Kawano K."/>
            <person name="Kobayashi E."/>
            <person name="Shiratori Y."/>
            <person name="Masuda Y."/>
            <person name="Senoo K."/>
        </authorList>
    </citation>
    <scope>NUCLEOTIDE SEQUENCE [LARGE SCALE GENOMIC DNA]</scope>
    <source>
        <strain evidence="2">W79</strain>
    </source>
</reference>
<sequence length="71" mass="8070">MAGITLAIAQEKLDQWLAADEAVAKAQEYEIAGRKMTKANAKQIRENIDYWAEKVRQLSGTGRRFFTGVRR</sequence>
<evidence type="ECO:0000313" key="1">
    <source>
        <dbReference type="EMBL" id="BDU72917.1"/>
    </source>
</evidence>
<protein>
    <submittedName>
        <fullName evidence="1">Uncharacterized protein</fullName>
    </submittedName>
</protein>
<dbReference type="Proteomes" id="UP001238179">
    <property type="component" value="Chromosome"/>
</dbReference>